<comment type="subcellular location">
    <subcellularLocation>
        <location evidence="1">Membrane</location>
    </subcellularLocation>
</comment>
<feature type="domain" description="Protein root UVB sensitive/RUS" evidence="7">
    <location>
        <begin position="37"/>
        <end position="271"/>
    </location>
</feature>
<dbReference type="InterPro" id="IPR055412">
    <property type="entry name" value="UVB_sens_C"/>
</dbReference>
<feature type="domain" description="Root UVB sensitive protein C-terminal" evidence="8">
    <location>
        <begin position="274"/>
        <end position="363"/>
    </location>
</feature>
<dbReference type="Pfam" id="PF24160">
    <property type="entry name" value="UVB_sens_C"/>
    <property type="match status" value="1"/>
</dbReference>
<evidence type="ECO:0000256" key="3">
    <source>
        <dbReference type="ARBA" id="ARBA00022692"/>
    </source>
</evidence>
<feature type="transmembrane region" description="Helical" evidence="6">
    <location>
        <begin position="157"/>
        <end position="184"/>
    </location>
</feature>
<evidence type="ECO:0000313" key="9">
    <source>
        <dbReference type="EMBL" id="CAB3226528.1"/>
    </source>
</evidence>
<dbReference type="AlphaFoldDB" id="A0A6F9D8H4"/>
<dbReference type="EMBL" id="LR783444">
    <property type="protein sequence ID" value="CAB3226528.1"/>
    <property type="molecule type" value="mRNA"/>
</dbReference>
<evidence type="ECO:0000256" key="4">
    <source>
        <dbReference type="ARBA" id="ARBA00022989"/>
    </source>
</evidence>
<proteinExistence type="evidence at transcript level"/>
<evidence type="ECO:0000256" key="5">
    <source>
        <dbReference type="ARBA" id="ARBA00023136"/>
    </source>
</evidence>
<dbReference type="Pfam" id="PF04884">
    <property type="entry name" value="UVB_sens_prot"/>
    <property type="match status" value="1"/>
</dbReference>
<gene>
    <name evidence="9" type="primary">C16orf58</name>
</gene>
<accession>A0A6F9D8H4</accession>
<evidence type="ECO:0000256" key="6">
    <source>
        <dbReference type="SAM" id="Phobius"/>
    </source>
</evidence>
<evidence type="ECO:0000256" key="2">
    <source>
        <dbReference type="ARBA" id="ARBA00007558"/>
    </source>
</evidence>
<protein>
    <submittedName>
        <fullName evidence="9">UPF0420 protein C16orf58 homolog</fullName>
    </submittedName>
</protein>
<dbReference type="PANTHER" id="PTHR12770">
    <property type="entry name" value="RUS1 FAMILY PROTEIN C16ORF58"/>
    <property type="match status" value="1"/>
</dbReference>
<sequence>MHVIEYYGSPNSKVYEYKENKNNHLVQQIKPNAKRFNFFLFLKAVFLPQGYPESVSKDYMQYQIWDTIQAFCSSITGTLATHAVLKGSGVGDESATVVAATMTWLLKDGTGMVGRIAFAYFYGTSLDANAKQWRLFADVLNDCAICIQLVAPMLPKIYFTSTMCAAGLAFSLVGVAGGCTRAALTMHQAKRNNMADVSAKDGSQETLVNLMALITSLMMTPLLANNPLLTWTLFLIFTVLHIYANYQAVSSVVMETFNRHRFDNAVDHYVAYKALKPPQANYSEPLFKVIKYDWLQLGCKLQDLELSEKELEDVMSKCKTNNQRFITQLRKGVVYVALQDQANPQDILEACFYAFLLHKHFPSSAQDGKHFLNEMSGHGWDLTKHHMCADEWRWSQDKAFRTDIKHKVS</sequence>
<dbReference type="PANTHER" id="PTHR12770:SF31">
    <property type="entry name" value="RUS FAMILY MEMBER 1"/>
    <property type="match status" value="1"/>
</dbReference>
<keyword evidence="4 6" id="KW-1133">Transmembrane helix</keyword>
<organism evidence="9">
    <name type="scientific">Phallusia mammillata</name>
    <dbReference type="NCBI Taxonomy" id="59560"/>
    <lineage>
        <taxon>Eukaryota</taxon>
        <taxon>Metazoa</taxon>
        <taxon>Chordata</taxon>
        <taxon>Tunicata</taxon>
        <taxon>Ascidiacea</taxon>
        <taxon>Phlebobranchia</taxon>
        <taxon>Ascidiidae</taxon>
        <taxon>Phallusia</taxon>
    </lineage>
</organism>
<reference evidence="9" key="1">
    <citation type="submission" date="2020-04" db="EMBL/GenBank/DDBJ databases">
        <authorList>
            <person name="Neveu A P."/>
        </authorList>
    </citation>
    <scope>NUCLEOTIDE SEQUENCE</scope>
    <source>
        <tissue evidence="9">Whole embryo</tissue>
    </source>
</reference>
<evidence type="ECO:0000259" key="7">
    <source>
        <dbReference type="Pfam" id="PF04884"/>
    </source>
</evidence>
<comment type="similarity">
    <text evidence="2">Belongs to the RUS1 family.</text>
</comment>
<dbReference type="InterPro" id="IPR054549">
    <property type="entry name" value="UVB_sens_RUS_dom"/>
</dbReference>
<feature type="transmembrane region" description="Helical" evidence="6">
    <location>
        <begin position="228"/>
        <end position="246"/>
    </location>
</feature>
<dbReference type="InterPro" id="IPR006968">
    <property type="entry name" value="RUS_fam"/>
</dbReference>
<evidence type="ECO:0000256" key="1">
    <source>
        <dbReference type="ARBA" id="ARBA00004370"/>
    </source>
</evidence>
<dbReference type="GO" id="GO:0016020">
    <property type="term" value="C:membrane"/>
    <property type="evidence" value="ECO:0007669"/>
    <property type="project" value="UniProtKB-SubCell"/>
</dbReference>
<keyword evidence="5 6" id="KW-0472">Membrane</keyword>
<keyword evidence="3 6" id="KW-0812">Transmembrane</keyword>
<name>A0A6F9D8H4_9ASCI</name>
<evidence type="ECO:0000259" key="8">
    <source>
        <dbReference type="Pfam" id="PF24160"/>
    </source>
</evidence>